<evidence type="ECO:0000313" key="3">
    <source>
        <dbReference type="EMBL" id="MVM32134.1"/>
    </source>
</evidence>
<dbReference type="Proteomes" id="UP000436006">
    <property type="component" value="Unassembled WGS sequence"/>
</dbReference>
<dbReference type="GO" id="GO:0033922">
    <property type="term" value="F:peptidoglycan beta-N-acetylmuramidase activity"/>
    <property type="evidence" value="ECO:0007669"/>
    <property type="project" value="InterPro"/>
</dbReference>
<feature type="domain" description="Peptidoglycan beta-N-acetylmuramidase NamZ C-terminal" evidence="2">
    <location>
        <begin position="229"/>
        <end position="390"/>
    </location>
</feature>
<keyword evidence="4" id="KW-1185">Reference proteome</keyword>
<accession>A0A7K1SEG2</accession>
<proteinExistence type="predicted"/>
<comment type="caution">
    <text evidence="3">The sequence shown here is derived from an EMBL/GenBank/DDBJ whole genome shotgun (WGS) entry which is preliminary data.</text>
</comment>
<dbReference type="EMBL" id="WPIN01000006">
    <property type="protein sequence ID" value="MVM32134.1"/>
    <property type="molecule type" value="Genomic_DNA"/>
</dbReference>
<name>A0A7K1SEG2_9BACT</name>
<dbReference type="InterPro" id="IPR008302">
    <property type="entry name" value="NamZ"/>
</dbReference>
<dbReference type="Gene3D" id="3.90.1150.140">
    <property type="match status" value="1"/>
</dbReference>
<dbReference type="RefSeq" id="WP_157586849.1">
    <property type="nucleotide sequence ID" value="NZ_WPIN01000006.1"/>
</dbReference>
<organism evidence="3 4">
    <name type="scientific">Spirosoma arboris</name>
    <dbReference type="NCBI Taxonomy" id="2682092"/>
    <lineage>
        <taxon>Bacteria</taxon>
        <taxon>Pseudomonadati</taxon>
        <taxon>Bacteroidota</taxon>
        <taxon>Cytophagia</taxon>
        <taxon>Cytophagales</taxon>
        <taxon>Cytophagaceae</taxon>
        <taxon>Spirosoma</taxon>
    </lineage>
</organism>
<evidence type="ECO:0000259" key="2">
    <source>
        <dbReference type="Pfam" id="PF20732"/>
    </source>
</evidence>
<feature type="domain" description="Peptidoglycan beta-N-acetylmuramidase NamZ N-terminal" evidence="1">
    <location>
        <begin position="23"/>
        <end position="225"/>
    </location>
</feature>
<reference evidence="3 4" key="1">
    <citation type="submission" date="2019-12" db="EMBL/GenBank/DDBJ databases">
        <title>Spirosoma sp. HMF4905 genome sequencing and assembly.</title>
        <authorList>
            <person name="Kang H."/>
            <person name="Cha I."/>
            <person name="Kim H."/>
            <person name="Joh K."/>
        </authorList>
    </citation>
    <scope>NUCLEOTIDE SEQUENCE [LARGE SCALE GENOMIC DNA]</scope>
    <source>
        <strain evidence="3 4">HMF4905</strain>
    </source>
</reference>
<dbReference type="PIRSF" id="PIRSF016719">
    <property type="entry name" value="UCP016719"/>
    <property type="match status" value="1"/>
</dbReference>
<gene>
    <name evidence="3" type="ORF">GO755_18940</name>
</gene>
<dbReference type="AlphaFoldDB" id="A0A7K1SEG2"/>
<dbReference type="InterPro" id="IPR048502">
    <property type="entry name" value="NamZ_N"/>
</dbReference>
<dbReference type="Pfam" id="PF07075">
    <property type="entry name" value="NamZ_N"/>
    <property type="match status" value="1"/>
</dbReference>
<evidence type="ECO:0000259" key="1">
    <source>
        <dbReference type="Pfam" id="PF07075"/>
    </source>
</evidence>
<dbReference type="PANTHER" id="PTHR42915">
    <property type="entry name" value="HYPOTHETICAL 460 KDA PROTEIN IN FEUA-SIGW INTERGENIC REGION [PRECURSOR]"/>
    <property type="match status" value="1"/>
</dbReference>
<protein>
    <submittedName>
        <fullName evidence="3">DUF1343 domain-containing protein</fullName>
    </submittedName>
</protein>
<dbReference type="Gene3D" id="3.40.50.12170">
    <property type="entry name" value="Uncharacterised protein PF07075, DUF1343"/>
    <property type="match status" value="1"/>
</dbReference>
<dbReference type="Pfam" id="PF20732">
    <property type="entry name" value="NamZ_C"/>
    <property type="match status" value="1"/>
</dbReference>
<sequence>MQVRFGVDIFLKQLIDYQHQRLALVTNQAATTSTYIPTRQALYSAGFNLVKLFSPEHGLEAIGEDGRLIPNGIDALTGLPIISLYGDKLQPTADDLADIDTVIVDLPDIGCRFYTYLWTLTHVMEACALHQKPLVLLDRPNPLSGNLRLSEGPMLDENTCSSFIGRWSLPLRHSCTFGELATYWQQQRMLTLDLQVVKAKGWHREAFSRDWQSSFVPTSPAMVNAEAVLLYPGLGLLEATNLSEGRGTATPFQLAGAPWLDANQLVQQFNELNLAGVVGRAITFTPQSGKYAGQLCRGVMFHVTEPTHFNPVLSGLLFIKLVYDHQPDQFDWAPYPTHVNPTGKHHLDKLLGIPDSESLFELPIASFTKTLHKLVVCEAWAGEVNPYLLY</sequence>
<dbReference type="PANTHER" id="PTHR42915:SF1">
    <property type="entry name" value="PEPTIDOGLYCAN BETA-N-ACETYLMURAMIDASE NAMZ"/>
    <property type="match status" value="1"/>
</dbReference>
<evidence type="ECO:0000313" key="4">
    <source>
        <dbReference type="Proteomes" id="UP000436006"/>
    </source>
</evidence>
<dbReference type="InterPro" id="IPR048503">
    <property type="entry name" value="NamZ_C"/>
</dbReference>